<evidence type="ECO:0000313" key="4">
    <source>
        <dbReference type="EMBL" id="GGX76270.1"/>
    </source>
</evidence>
<keyword evidence="2" id="KW-0446">Lipid-binding</keyword>
<dbReference type="InterPro" id="IPR000566">
    <property type="entry name" value="Lipocln_cytosolic_FA-bd_dom"/>
</dbReference>
<dbReference type="RefSeq" id="WP_189587182.1">
    <property type="nucleotide sequence ID" value="NZ_BMYV01000005.1"/>
</dbReference>
<evidence type="ECO:0000256" key="2">
    <source>
        <dbReference type="PIRNR" id="PIRNR036893"/>
    </source>
</evidence>
<dbReference type="CDD" id="cd19438">
    <property type="entry name" value="lipocalin_Blc-like"/>
    <property type="match status" value="1"/>
</dbReference>
<dbReference type="PROSITE" id="PS51257">
    <property type="entry name" value="PROKAR_LIPOPROTEIN"/>
    <property type="match status" value="1"/>
</dbReference>
<comment type="subunit">
    <text evidence="2">Homodimer.</text>
</comment>
<dbReference type="EMBL" id="BMYV01000005">
    <property type="protein sequence ID" value="GGX76270.1"/>
    <property type="molecule type" value="Genomic_DNA"/>
</dbReference>
<evidence type="ECO:0000259" key="3">
    <source>
        <dbReference type="Pfam" id="PF08212"/>
    </source>
</evidence>
<comment type="similarity">
    <text evidence="1 2">Belongs to the calycin superfamily. Lipocalin family.</text>
</comment>
<dbReference type="PRINTS" id="PR01171">
    <property type="entry name" value="BCTLIPOCALIN"/>
</dbReference>
<dbReference type="InterPro" id="IPR012674">
    <property type="entry name" value="Calycin"/>
</dbReference>
<keyword evidence="2" id="KW-0449">Lipoprotein</keyword>
<dbReference type="InterPro" id="IPR047202">
    <property type="entry name" value="Lipocalin_Blc-like_dom"/>
</dbReference>
<gene>
    <name evidence="4" type="ORF">GCM10011309_27880</name>
</gene>
<dbReference type="AlphaFoldDB" id="A0A918NJV6"/>
<dbReference type="InterPro" id="IPR022272">
    <property type="entry name" value="Lipocalin_CS"/>
</dbReference>
<keyword evidence="2" id="KW-0732">Signal</keyword>
<dbReference type="InterPro" id="IPR022271">
    <property type="entry name" value="Lipocalin_ApoD"/>
</dbReference>
<dbReference type="PIRSF" id="PIRSF036893">
    <property type="entry name" value="Lipocalin_ApoD"/>
    <property type="match status" value="1"/>
</dbReference>
<dbReference type="PANTHER" id="PTHR10612:SF34">
    <property type="entry name" value="APOLIPOPROTEIN D"/>
    <property type="match status" value="1"/>
</dbReference>
<dbReference type="PANTHER" id="PTHR10612">
    <property type="entry name" value="APOLIPOPROTEIN D"/>
    <property type="match status" value="1"/>
</dbReference>
<dbReference type="SUPFAM" id="SSF50814">
    <property type="entry name" value="Lipocalins"/>
    <property type="match status" value="1"/>
</dbReference>
<evidence type="ECO:0000256" key="1">
    <source>
        <dbReference type="ARBA" id="ARBA00006889"/>
    </source>
</evidence>
<dbReference type="GO" id="GO:0006950">
    <property type="term" value="P:response to stress"/>
    <property type="evidence" value="ECO:0007669"/>
    <property type="project" value="UniProtKB-ARBA"/>
</dbReference>
<keyword evidence="5" id="KW-1185">Reference proteome</keyword>
<evidence type="ECO:0000313" key="5">
    <source>
        <dbReference type="Proteomes" id="UP000600865"/>
    </source>
</evidence>
<dbReference type="Gene3D" id="2.40.128.20">
    <property type="match status" value="1"/>
</dbReference>
<feature type="domain" description="Lipocalin/cytosolic fatty-acid binding" evidence="3">
    <location>
        <begin position="32"/>
        <end position="170"/>
    </location>
</feature>
<keyword evidence="2" id="KW-0998">Cell outer membrane</keyword>
<dbReference type="GO" id="GO:0008289">
    <property type="term" value="F:lipid binding"/>
    <property type="evidence" value="ECO:0007669"/>
    <property type="project" value="UniProtKB-UniRule"/>
</dbReference>
<organism evidence="4 5">
    <name type="scientific">Litorimonas cladophorae</name>
    <dbReference type="NCBI Taxonomy" id="1220491"/>
    <lineage>
        <taxon>Bacteria</taxon>
        <taxon>Pseudomonadati</taxon>
        <taxon>Pseudomonadota</taxon>
        <taxon>Alphaproteobacteria</taxon>
        <taxon>Maricaulales</taxon>
        <taxon>Robiginitomaculaceae</taxon>
    </lineage>
</organism>
<dbReference type="Proteomes" id="UP000600865">
    <property type="component" value="Unassembled WGS sequence"/>
</dbReference>
<name>A0A918NJV6_9PROT</name>
<feature type="signal peptide" evidence="2">
    <location>
        <begin position="1"/>
        <end position="18"/>
    </location>
</feature>
<dbReference type="GO" id="GO:0009279">
    <property type="term" value="C:cell outer membrane"/>
    <property type="evidence" value="ECO:0007669"/>
    <property type="project" value="UniProtKB-SubCell"/>
</dbReference>
<comment type="function">
    <text evidence="2">Involved in the storage or transport of lipids necessary for membrane maintenance under stressful conditions. Displays a binding preference for lysophospholipids.</text>
</comment>
<sequence>MKNFVLSFLPMLALTACAGNPVAAVPVSGFETDRYLGTWYEVARLDHSFERGLSNVTANYTKRDDGKITVLNRGYNEKKGKFEDAVGKAKYASDPTTGHLKVSFFGPFYGNYIIFDLDKTDYSTAYISGGKDNYLWLLSRTPNVSDATRADFLKQSKALGYNTDSLIWVDHSRSD</sequence>
<proteinExistence type="inferred from homology"/>
<keyword evidence="2" id="KW-0472">Membrane</keyword>
<accession>A0A918NJV6</accession>
<dbReference type="Pfam" id="PF08212">
    <property type="entry name" value="Lipocalin_2"/>
    <property type="match status" value="1"/>
</dbReference>
<comment type="subcellular location">
    <subcellularLocation>
        <location evidence="2">Cell outer membrane</location>
    </subcellularLocation>
</comment>
<comment type="caution">
    <text evidence="4">The sequence shown here is derived from an EMBL/GenBank/DDBJ whole genome shotgun (WGS) entry which is preliminary data.</text>
</comment>
<protein>
    <recommendedName>
        <fullName evidence="2">Outer membrane lipoprotein Blc</fullName>
    </recommendedName>
</protein>
<feature type="chain" id="PRO_5038205573" description="Outer membrane lipoprotein Blc" evidence="2">
    <location>
        <begin position="19"/>
        <end position="175"/>
    </location>
</feature>
<dbReference type="PROSITE" id="PS00213">
    <property type="entry name" value="LIPOCALIN"/>
    <property type="match status" value="1"/>
</dbReference>
<reference evidence="4 5" key="1">
    <citation type="journal article" date="2014" name="Int. J. Syst. Evol. Microbiol.">
        <title>Complete genome sequence of Corynebacterium casei LMG S-19264T (=DSM 44701T), isolated from a smear-ripened cheese.</title>
        <authorList>
            <consortium name="US DOE Joint Genome Institute (JGI-PGF)"/>
            <person name="Walter F."/>
            <person name="Albersmeier A."/>
            <person name="Kalinowski J."/>
            <person name="Ruckert C."/>
        </authorList>
    </citation>
    <scope>NUCLEOTIDE SEQUENCE [LARGE SCALE GENOMIC DNA]</scope>
    <source>
        <strain evidence="4 5">KCTC 23968</strain>
    </source>
</reference>
<dbReference type="InterPro" id="IPR002446">
    <property type="entry name" value="Lipocalin_bac"/>
</dbReference>